<dbReference type="GO" id="GO:0160147">
    <property type="term" value="F:tRNA pseudouridine(38-40) synthase activity"/>
    <property type="evidence" value="ECO:0007669"/>
    <property type="project" value="UniProtKB-EC"/>
</dbReference>
<dbReference type="InterPro" id="IPR020103">
    <property type="entry name" value="PsdUridine_synth_cat_dom_sf"/>
</dbReference>
<comment type="catalytic activity">
    <reaction evidence="4">
        <text>uridine(38/39/40) in tRNA = pseudouridine(38/39/40) in tRNA</text>
        <dbReference type="Rhea" id="RHEA:22376"/>
        <dbReference type="Rhea" id="RHEA-COMP:10085"/>
        <dbReference type="Rhea" id="RHEA-COMP:10087"/>
        <dbReference type="ChEBI" id="CHEBI:65314"/>
        <dbReference type="ChEBI" id="CHEBI:65315"/>
        <dbReference type="EC" id="5.4.99.12"/>
    </reaction>
</comment>
<organism evidence="6 7">
    <name type="scientific">Varanus komodoensis</name>
    <name type="common">Komodo dragon</name>
    <dbReference type="NCBI Taxonomy" id="61221"/>
    <lineage>
        <taxon>Eukaryota</taxon>
        <taxon>Metazoa</taxon>
        <taxon>Chordata</taxon>
        <taxon>Craniata</taxon>
        <taxon>Vertebrata</taxon>
        <taxon>Euteleostomi</taxon>
        <taxon>Lepidosauria</taxon>
        <taxon>Squamata</taxon>
        <taxon>Bifurcata</taxon>
        <taxon>Unidentata</taxon>
        <taxon>Episquamata</taxon>
        <taxon>Toxicofera</taxon>
        <taxon>Anguimorpha</taxon>
        <taxon>Paleoanguimorpha</taxon>
        <taxon>Varanoidea</taxon>
        <taxon>Varanidae</taxon>
        <taxon>Varanus</taxon>
    </lineage>
</organism>
<dbReference type="CDD" id="cd02570">
    <property type="entry name" value="PseudoU_synth_EcTruA"/>
    <property type="match status" value="1"/>
</dbReference>
<comment type="similarity">
    <text evidence="1 4">Belongs to the tRNA pseudouridine synthase TruA family.</text>
</comment>
<dbReference type="HAMAP" id="MF_00171">
    <property type="entry name" value="TruA"/>
    <property type="match status" value="1"/>
</dbReference>
<evidence type="ECO:0000259" key="5">
    <source>
        <dbReference type="Pfam" id="PF01416"/>
    </source>
</evidence>
<dbReference type="Proteomes" id="UP000694545">
    <property type="component" value="Unplaced"/>
</dbReference>
<keyword evidence="2 4" id="KW-0819">tRNA processing</keyword>
<dbReference type="EC" id="5.4.99.12" evidence="4"/>
<dbReference type="InterPro" id="IPR020095">
    <property type="entry name" value="PsdUridine_synth_TruA_C"/>
</dbReference>
<reference evidence="6" key="2">
    <citation type="submission" date="2025-09" db="UniProtKB">
        <authorList>
            <consortium name="Ensembl"/>
        </authorList>
    </citation>
    <scope>IDENTIFICATION</scope>
</reference>
<protein>
    <recommendedName>
        <fullName evidence="4">tRNA pseudouridine synthase</fullName>
        <ecNumber evidence="4">5.4.99.12</ecNumber>
    </recommendedName>
</protein>
<accession>A0A8D2LDR3</accession>
<evidence type="ECO:0000256" key="4">
    <source>
        <dbReference type="RuleBase" id="RU003792"/>
    </source>
</evidence>
<evidence type="ECO:0000313" key="7">
    <source>
        <dbReference type="Proteomes" id="UP000694545"/>
    </source>
</evidence>
<evidence type="ECO:0000313" key="6">
    <source>
        <dbReference type="Ensembl" id="ENSVKKP00000020970.1"/>
    </source>
</evidence>
<dbReference type="Ensembl" id="ENSVKKT00000021492.1">
    <property type="protein sequence ID" value="ENSVKKP00000020970.1"/>
    <property type="gene ID" value="ENSVKKG00000014087.1"/>
</dbReference>
<name>A0A8D2LDR3_VARKO</name>
<keyword evidence="3 4" id="KW-0413">Isomerase</keyword>
<dbReference type="Gene3D" id="3.30.70.580">
    <property type="entry name" value="Pseudouridine synthase I, catalytic domain, N-terminal subdomain"/>
    <property type="match status" value="1"/>
</dbReference>
<dbReference type="SUPFAM" id="SSF55120">
    <property type="entry name" value="Pseudouridine synthase"/>
    <property type="match status" value="1"/>
</dbReference>
<dbReference type="Pfam" id="PF01416">
    <property type="entry name" value="PseudoU_synth_1"/>
    <property type="match status" value="1"/>
</dbReference>
<proteinExistence type="inferred from homology"/>
<dbReference type="GO" id="GO:0003723">
    <property type="term" value="F:RNA binding"/>
    <property type="evidence" value="ECO:0007669"/>
    <property type="project" value="InterPro"/>
</dbReference>
<dbReference type="OMA" id="RKYSYHI"/>
<feature type="domain" description="Pseudouridine synthase I TruA alpha/beta" evidence="5">
    <location>
        <begin position="162"/>
        <end position="274"/>
    </location>
</feature>
<dbReference type="InterPro" id="IPR020094">
    <property type="entry name" value="TruA/RsuA/RluB/E/F_N"/>
</dbReference>
<reference evidence="6" key="1">
    <citation type="submission" date="2025-08" db="UniProtKB">
        <authorList>
            <consortium name="Ensembl"/>
        </authorList>
    </citation>
    <scope>IDENTIFICATION</scope>
</reference>
<dbReference type="AlphaFoldDB" id="A0A8D2LDR3"/>
<sequence length="285" mass="31875">LSQSGASLSAAFKCSDTGSASFARSSPPHVPVSLPPPHQRAAGKLELPVPAKFVISSRTDSGVHALCNAAHVDIERENGKPPLSTEVLAEALNYHLAGEPISVLSAYRVPETFHARFSARWRTYVYRIATGCTHFSELPVFERNLCWATYRGHLNVSAMREAAEFLIGTHDFSTFRSAIFEFPVRSPIRTLAWVDIRPASSFLSHELKFWELEFIGRSFLYKQVRRMAGVLVAVGQNRLQPRHVQELLEVRDLMAYPTNTIAPAHGLFLKRVEYYRSGETNRPPG</sequence>
<evidence type="ECO:0000256" key="1">
    <source>
        <dbReference type="ARBA" id="ARBA00009375"/>
    </source>
</evidence>
<evidence type="ECO:0000256" key="3">
    <source>
        <dbReference type="ARBA" id="ARBA00023235"/>
    </source>
</evidence>
<dbReference type="PANTHER" id="PTHR11142:SF0">
    <property type="entry name" value="TRNA PSEUDOURIDINE SYNTHASE-LIKE 1"/>
    <property type="match status" value="1"/>
</dbReference>
<dbReference type="PANTHER" id="PTHR11142">
    <property type="entry name" value="PSEUDOURIDYLATE SYNTHASE"/>
    <property type="match status" value="1"/>
</dbReference>
<dbReference type="InterPro" id="IPR020097">
    <property type="entry name" value="PsdUridine_synth_TruA_a/b_dom"/>
</dbReference>
<dbReference type="GO" id="GO:0031119">
    <property type="term" value="P:tRNA pseudouridine synthesis"/>
    <property type="evidence" value="ECO:0007669"/>
    <property type="project" value="TreeGrafter"/>
</dbReference>
<dbReference type="Gene3D" id="3.30.70.660">
    <property type="entry name" value="Pseudouridine synthase I, catalytic domain, C-terminal subdomain"/>
    <property type="match status" value="1"/>
</dbReference>
<dbReference type="InterPro" id="IPR001406">
    <property type="entry name" value="PsdUridine_synth_TruA"/>
</dbReference>
<keyword evidence="7" id="KW-1185">Reference proteome</keyword>
<evidence type="ECO:0000256" key="2">
    <source>
        <dbReference type="ARBA" id="ARBA00022694"/>
    </source>
</evidence>